<organism evidence="1 2">
    <name type="scientific">Cutibacterium granulosum TM11</name>
    <dbReference type="NCBI Taxonomy" id="1292373"/>
    <lineage>
        <taxon>Bacteria</taxon>
        <taxon>Bacillati</taxon>
        <taxon>Actinomycetota</taxon>
        <taxon>Actinomycetes</taxon>
        <taxon>Propionibacteriales</taxon>
        <taxon>Propionibacteriaceae</taxon>
        <taxon>Cutibacterium</taxon>
    </lineage>
</organism>
<accession>A0ACB4UQV3</accession>
<protein>
    <submittedName>
        <fullName evidence="1">Potassium/proton antiporter</fullName>
    </submittedName>
</protein>
<comment type="caution">
    <text evidence="1">The sequence shown here is derived from an EMBL/GenBank/DDBJ whole genome shotgun (WGS) entry which is preliminary data.</text>
</comment>
<sequence>MGDNTSMTVFDLALLLTAVIILFAALAVRIGSRLGLPALLLFLLIGMVLGPAGFGVQFNDPELARGLGLAALALILAEGGLSARWHEIRPALAPAGLLATVGSAASIGVMAVFCHCAFSIDWTVAALLGAVTAPTDSAAVFSILRGVSLPSRLKSILEAESGLNDAPTVLVVVALSAMATGDPLPGGVWGLIVSIAVQLAAGVLVGLLVGWLGSHVTRRVKLPSSSLYGVVAMCWASLAYGLAVLAHVSGFAAVYVAAVVIGNSDLPYQHATELFAEGVGWICQIGLFVMLGLLANPDRLTWVPVLQGVVIGLFLTLVARPLAVFVSTVWFRTPWRHQVFLSWAGLRGAVPIILATIPISDDLVGADRIFDAVLVLVVVCVLAQGPTLPTVGALLGLVDASAVKDVDIEVAPLGDVDAELIQVNVPIGSQLSGTTVGELQLPANTIVSLIIRGEQSFAPGADTSLLANDELLIVTPSAQRHAVAEQLTEIGHDGRAARCLRGSGDQGSQTPRDSGHRARGSGHQGQADQS</sequence>
<keyword evidence="2" id="KW-1185">Reference proteome</keyword>
<evidence type="ECO:0000313" key="1">
    <source>
        <dbReference type="EMBL" id="ERF67692.1"/>
    </source>
</evidence>
<dbReference type="EMBL" id="AOST01000015">
    <property type="protein sequence ID" value="ERF67692.1"/>
    <property type="molecule type" value="Genomic_DNA"/>
</dbReference>
<name>A0ACB4UQV3_9ACTN</name>
<proteinExistence type="predicted"/>
<reference evidence="1 2" key="1">
    <citation type="journal article" date="2013" name="BMC Genomics">
        <title>Comparative genomics reveals distinct host-interacting traits of three major human-associated propionibacteria.</title>
        <authorList>
            <person name="Mak T.N."/>
            <person name="Schmid M."/>
            <person name="Brzuszkiewicz E."/>
            <person name="Zeng G."/>
            <person name="Meyer R."/>
            <person name="Sfanos K.S."/>
            <person name="Brinkmann V."/>
            <person name="Meyer T.F."/>
            <person name="Bruggemann H."/>
        </authorList>
    </citation>
    <scope>NUCLEOTIDE SEQUENCE [LARGE SCALE GENOMIC DNA]</scope>
    <source>
        <strain evidence="1 2">TM11</strain>
    </source>
</reference>
<gene>
    <name evidence="1" type="ORF">H640_01565</name>
</gene>
<evidence type="ECO:0000313" key="2">
    <source>
        <dbReference type="Proteomes" id="UP000053711"/>
    </source>
</evidence>
<dbReference type="Proteomes" id="UP000053711">
    <property type="component" value="Unassembled WGS sequence"/>
</dbReference>